<evidence type="ECO:0000313" key="1">
    <source>
        <dbReference type="EMBL" id="CAF0765663.1"/>
    </source>
</evidence>
<proteinExistence type="predicted"/>
<dbReference type="EMBL" id="CAJNOO010000042">
    <property type="protein sequence ID" value="CAF0765663.1"/>
    <property type="molecule type" value="Genomic_DNA"/>
</dbReference>
<dbReference type="Proteomes" id="UP000663882">
    <property type="component" value="Unassembled WGS sequence"/>
</dbReference>
<protein>
    <submittedName>
        <fullName evidence="1">Uncharacterized protein</fullName>
    </submittedName>
</protein>
<dbReference type="AlphaFoldDB" id="A0A813QDX7"/>
<organism evidence="1 2">
    <name type="scientific">Rotaria sordida</name>
    <dbReference type="NCBI Taxonomy" id="392033"/>
    <lineage>
        <taxon>Eukaryota</taxon>
        <taxon>Metazoa</taxon>
        <taxon>Spiralia</taxon>
        <taxon>Gnathifera</taxon>
        <taxon>Rotifera</taxon>
        <taxon>Eurotatoria</taxon>
        <taxon>Bdelloidea</taxon>
        <taxon>Philodinida</taxon>
        <taxon>Philodinidae</taxon>
        <taxon>Rotaria</taxon>
    </lineage>
</organism>
<comment type="caution">
    <text evidence="1">The sequence shown here is derived from an EMBL/GenBank/DDBJ whole genome shotgun (WGS) entry which is preliminary data.</text>
</comment>
<sequence length="146" mass="17423">MHQNEDSNVVLVVQCSFCGQNYERTALKRHEEDCFQKSTRRTLNSKQEEWTHSSNQNRDQLLVTRSYPSNFNNSIPCQYCNDNELFDPVQLNDHIKTYHERNDQPLFQRHIKQQCIVTTVPCEYCEMQCQFDDVNIHQVTTFFLLI</sequence>
<dbReference type="OrthoDB" id="193703at2759"/>
<gene>
    <name evidence="1" type="ORF">RFH988_LOCUS2080</name>
</gene>
<reference evidence="1" key="1">
    <citation type="submission" date="2021-02" db="EMBL/GenBank/DDBJ databases">
        <authorList>
            <person name="Nowell W R."/>
        </authorList>
    </citation>
    <scope>NUCLEOTIDE SEQUENCE</scope>
</reference>
<name>A0A813QDX7_9BILA</name>
<evidence type="ECO:0000313" key="2">
    <source>
        <dbReference type="Proteomes" id="UP000663882"/>
    </source>
</evidence>
<accession>A0A813QDX7</accession>